<evidence type="ECO:0000313" key="2">
    <source>
        <dbReference type="Proteomes" id="UP001304300"/>
    </source>
</evidence>
<dbReference type="InterPro" id="IPR007357">
    <property type="entry name" value="PhrB-like"/>
</dbReference>
<dbReference type="InterPro" id="IPR052551">
    <property type="entry name" value="UV-DNA_repair_photolyase"/>
</dbReference>
<dbReference type="EMBL" id="CP136920">
    <property type="protein sequence ID" value="WOO42098.1"/>
    <property type="molecule type" value="Genomic_DNA"/>
</dbReference>
<dbReference type="KEGG" id="puo:RZN69_03290"/>
<evidence type="ECO:0000313" key="1">
    <source>
        <dbReference type="EMBL" id="WOO42098.1"/>
    </source>
</evidence>
<dbReference type="PANTHER" id="PTHR38657">
    <property type="entry name" value="SLR1343 PROTEIN"/>
    <property type="match status" value="1"/>
</dbReference>
<reference evidence="1 2" key="1">
    <citation type="submission" date="2023-10" db="EMBL/GenBank/DDBJ databases">
        <title>Rubellicoccus peritrichatus gen. nov., sp. nov., isolated from an algae of coral reef tank.</title>
        <authorList>
            <person name="Luo J."/>
        </authorList>
    </citation>
    <scope>NUCLEOTIDE SEQUENCE [LARGE SCALE GENOMIC DNA]</scope>
    <source>
        <strain evidence="1 2">CR14</strain>
    </source>
</reference>
<accession>A0AAQ3QS72</accession>
<dbReference type="InterPro" id="IPR036134">
    <property type="entry name" value="Crypto/Photolyase_FAD-like_sf"/>
</dbReference>
<protein>
    <submittedName>
        <fullName evidence="1">Cryptochrome/photolyase family protein</fullName>
    </submittedName>
</protein>
<keyword evidence="2" id="KW-1185">Reference proteome</keyword>
<dbReference type="InterPro" id="IPR014729">
    <property type="entry name" value="Rossmann-like_a/b/a_fold"/>
</dbReference>
<dbReference type="PANTHER" id="PTHR38657:SF1">
    <property type="entry name" value="SLR1343 PROTEIN"/>
    <property type="match status" value="1"/>
</dbReference>
<dbReference type="Gene3D" id="1.10.10.1710">
    <property type="entry name" value="Deoxyribodipyrimidine photolyase-related"/>
    <property type="match status" value="1"/>
</dbReference>
<dbReference type="Gene3D" id="1.10.579.10">
    <property type="entry name" value="DNA Cyclobutane Dipyrimidine Photolyase, subunit A, domain 3"/>
    <property type="match status" value="1"/>
</dbReference>
<dbReference type="AlphaFoldDB" id="A0AAQ3QS72"/>
<dbReference type="Gene3D" id="3.40.50.620">
    <property type="entry name" value="HUPs"/>
    <property type="match status" value="1"/>
</dbReference>
<dbReference type="RefSeq" id="WP_317834582.1">
    <property type="nucleotide sequence ID" value="NZ_CP136920.1"/>
</dbReference>
<gene>
    <name evidence="1" type="ORF">RZN69_03290</name>
</gene>
<dbReference type="SUPFAM" id="SSF48173">
    <property type="entry name" value="Cryptochrome/photolyase FAD-binding domain"/>
    <property type="match status" value="1"/>
</dbReference>
<sequence length="510" mass="58817">MASKTLRFVLGDQLSRSLSSLRGLDLEHDVVVMVEVHDEATYVKHHKQKIVLVLSAMRHFADSLRSEGITVDYIKLDDTGNTGSFGDELGRAILRHKAARVVVTEPGEWRVRNMMRGWAERFGLPVEILEDDRFLASHAEFENWAEGRKNLRMEFFYREMRRKNAWLMDGDKPEGGQWNYDTENRKSIPRSVRIPERRGFGQDAVTREVMIQVEKHYSDHFGDLDSFAWAVTREEALEALDYFVSNLLPSFGDYQDAMKTDEDFIFHSILSPYINIGLLEPREVCEAALDAYKNGLAPIAAVEGFVRQILGWREYVRGIYWLKMPDYAKSNFLEASRPLPDFYWTGETDMNCLQQTIEATHRNAYAHHIQRLMITGNFALLAGVVPSAVEEWYLIVYADAFEWVELPNTHGMVLHADGGFLGSKPYAASGSYINRMSDYCKNCAFDPKIKLGPKACPFNYLYWNFLIRNKERLQSNPRMGMPYRTLGRMDEEKLKQIVQDSEAFLEGLKH</sequence>
<dbReference type="Proteomes" id="UP001304300">
    <property type="component" value="Chromosome"/>
</dbReference>
<dbReference type="Pfam" id="PF04244">
    <property type="entry name" value="DPRP"/>
    <property type="match status" value="1"/>
</dbReference>
<proteinExistence type="predicted"/>
<organism evidence="1 2">
    <name type="scientific">Rubellicoccus peritrichatus</name>
    <dbReference type="NCBI Taxonomy" id="3080537"/>
    <lineage>
        <taxon>Bacteria</taxon>
        <taxon>Pseudomonadati</taxon>
        <taxon>Verrucomicrobiota</taxon>
        <taxon>Opitutia</taxon>
        <taxon>Puniceicoccales</taxon>
        <taxon>Cerasicoccaceae</taxon>
        <taxon>Rubellicoccus</taxon>
    </lineage>
</organism>
<name>A0AAQ3QS72_9BACT</name>
<dbReference type="Gene3D" id="1.25.40.80">
    <property type="match status" value="1"/>
</dbReference>